<dbReference type="AlphaFoldDB" id="A0A670ZJ21"/>
<comment type="subcellular location">
    <subcellularLocation>
        <location evidence="1 5">Nucleus</location>
        <location evidence="1 5">Nucleolus</location>
    </subcellularLocation>
</comment>
<dbReference type="Ensembl" id="ENSPTXT00000023504.1">
    <property type="protein sequence ID" value="ENSPTXP00000022803.1"/>
    <property type="gene ID" value="ENSPTXG00000015774.1"/>
</dbReference>
<evidence type="ECO:0000256" key="4">
    <source>
        <dbReference type="ARBA" id="ARBA00023242"/>
    </source>
</evidence>
<feature type="domain" description="Nucleolar complex-associated protein 3 N-terminal" evidence="9">
    <location>
        <begin position="210"/>
        <end position="304"/>
    </location>
</feature>
<dbReference type="InterPro" id="IPR005612">
    <property type="entry name" value="CCAAT-binding_factor"/>
</dbReference>
<dbReference type="Pfam" id="PF03914">
    <property type="entry name" value="CBF"/>
    <property type="match status" value="1"/>
</dbReference>
<evidence type="ECO:0000256" key="2">
    <source>
        <dbReference type="ARBA" id="ARBA00007797"/>
    </source>
</evidence>
<dbReference type="PANTHER" id="PTHR14428:SF5">
    <property type="entry name" value="NUCLEOLAR COMPLEX PROTEIN 3 HOMOLOG"/>
    <property type="match status" value="1"/>
</dbReference>
<dbReference type="GO" id="GO:0003682">
    <property type="term" value="F:chromatin binding"/>
    <property type="evidence" value="ECO:0007669"/>
    <property type="project" value="TreeGrafter"/>
</dbReference>
<organism evidence="10 11">
    <name type="scientific">Pseudonaja textilis</name>
    <name type="common">Eastern brown snake</name>
    <dbReference type="NCBI Taxonomy" id="8673"/>
    <lineage>
        <taxon>Eukaryota</taxon>
        <taxon>Metazoa</taxon>
        <taxon>Chordata</taxon>
        <taxon>Craniata</taxon>
        <taxon>Vertebrata</taxon>
        <taxon>Euteleostomi</taxon>
        <taxon>Lepidosauria</taxon>
        <taxon>Squamata</taxon>
        <taxon>Bifurcata</taxon>
        <taxon>Unidentata</taxon>
        <taxon>Episquamata</taxon>
        <taxon>Toxicofera</taxon>
        <taxon>Serpentes</taxon>
        <taxon>Colubroidea</taxon>
        <taxon>Elapidae</taxon>
        <taxon>Hydrophiinae</taxon>
        <taxon>Pseudonaja</taxon>
    </lineage>
</organism>
<protein>
    <recommendedName>
        <fullName evidence="5">Nucleolar complex protein 3 homolog</fullName>
        <shortName evidence="5">NOC3 protein homolog</shortName>
    </recommendedName>
</protein>
<feature type="compositionally biased region" description="Basic residues" evidence="7">
    <location>
        <begin position="40"/>
        <end position="51"/>
    </location>
</feature>
<evidence type="ECO:0000256" key="1">
    <source>
        <dbReference type="ARBA" id="ARBA00004604"/>
    </source>
</evidence>
<dbReference type="PIRSF" id="PIRSF028977">
    <property type="entry name" value="Nucleolar_complex_p3"/>
    <property type="match status" value="1"/>
</dbReference>
<evidence type="ECO:0000313" key="10">
    <source>
        <dbReference type="Ensembl" id="ENSPTXP00000022803.1"/>
    </source>
</evidence>
<evidence type="ECO:0000259" key="8">
    <source>
        <dbReference type="Pfam" id="PF03914"/>
    </source>
</evidence>
<dbReference type="Pfam" id="PF07540">
    <property type="entry name" value="NOC3p"/>
    <property type="match status" value="1"/>
</dbReference>
<dbReference type="GeneTree" id="ENSGT00390000008540"/>
<gene>
    <name evidence="10" type="primary">NOC3L</name>
</gene>
<name>A0A670ZJ21_PSETE</name>
<reference evidence="10" key="1">
    <citation type="submission" date="2025-08" db="UniProtKB">
        <authorList>
            <consortium name="Ensembl"/>
        </authorList>
    </citation>
    <scope>IDENTIFICATION</scope>
</reference>
<feature type="compositionally biased region" description="Basic and acidic residues" evidence="7">
    <location>
        <begin position="52"/>
        <end position="76"/>
    </location>
</feature>
<evidence type="ECO:0000256" key="7">
    <source>
        <dbReference type="SAM" id="MobiDB-lite"/>
    </source>
</evidence>
<keyword evidence="4" id="KW-0539">Nucleus</keyword>
<dbReference type="GO" id="GO:0006270">
    <property type="term" value="P:DNA replication initiation"/>
    <property type="evidence" value="ECO:0007669"/>
    <property type="project" value="TreeGrafter"/>
</dbReference>
<proteinExistence type="inferred from homology"/>
<accession>A0A670ZJ21</accession>
<dbReference type="InterPro" id="IPR011501">
    <property type="entry name" value="Noc3_N"/>
</dbReference>
<comment type="similarity">
    <text evidence="2 5">Belongs to the CBF/MAK21 family.</text>
</comment>
<evidence type="ECO:0000259" key="9">
    <source>
        <dbReference type="Pfam" id="PF07540"/>
    </source>
</evidence>
<dbReference type="SUPFAM" id="SSF48371">
    <property type="entry name" value="ARM repeat"/>
    <property type="match status" value="1"/>
</dbReference>
<dbReference type="InterPro" id="IPR016024">
    <property type="entry name" value="ARM-type_fold"/>
</dbReference>
<keyword evidence="11" id="KW-1185">Reference proteome</keyword>
<dbReference type="GO" id="GO:0005730">
    <property type="term" value="C:nucleolus"/>
    <property type="evidence" value="ECO:0007669"/>
    <property type="project" value="UniProtKB-SubCell"/>
</dbReference>
<sequence>MKPRRNKKRVPSFRKLLKTSKIKLENKLKNKQFKQESAVKKYRKEQRKLRQAVKDAVSRRPVPLEDHKKPPKRIEKEEEEEEALPLDMMDEDDLKLMEELAQKASFITRDLSSNEPVHAKKRKNENVIDKYEKMPRRLESEPEKELIHLLPIKDKHRIIPQTMEKPVISVEEETEEKEVVVEEKEVTEDPLSGLTVEELLVHRKKKLQEKKMQIAALASAILSDPENTIKKLKELRAMLMEQDPNVAVIVRKLVMISLMELFKDITPSYKIRPLTEREKNTKVKKETQKLREFEEGLVSQYKFYLENLEQCIKDWKQRKLKKSNVISVKAYKGLAEIAVKCLCELLVALPHFNFHNNIIALVVPLMNDDSKKISEPCCDAIKSLFKQDKLGVASLGVVKVVSGLVKSRNYDVRPEVLMVLLHLRIKEVEVKKDAEEITPKKKIMTYKDKRKNLSRMQRKWKKAEEKLERELLEAEASENTEKKLKLHTETLNIVFLTYFRILKKAQKSPLVPAVLEGLAKFAHLINLEFFDDLLMVLHSLIVSGVLSHRESLHCILSAFHILSGQGDVLNIDPLKFYTHLYKTLFKIHAGATNEDAAIVLQCLDIMLAKRRKQVTQQRALAFIKRLTTMALQVLPNSSIGILATNRTLMHIFPKTDLLLDNESQGSGLYLPELDQPEYCNAQNSALWELHSLLRHYHPVVQKFAAHLLAGAPAEGSEALGHDLGRSITFIIKLHSGKFLQDDLFLSEDVTKLVKFHLEKPGLQVPLDFAEDIKIFPAT</sequence>
<evidence type="ECO:0000313" key="11">
    <source>
        <dbReference type="Proteomes" id="UP000472273"/>
    </source>
</evidence>
<evidence type="ECO:0000256" key="6">
    <source>
        <dbReference type="SAM" id="Coils"/>
    </source>
</evidence>
<feature type="region of interest" description="Disordered" evidence="7">
    <location>
        <begin position="34"/>
        <end position="89"/>
    </location>
</feature>
<reference evidence="10" key="2">
    <citation type="submission" date="2025-09" db="UniProtKB">
        <authorList>
            <consortium name="Ensembl"/>
        </authorList>
    </citation>
    <scope>IDENTIFICATION</scope>
</reference>
<dbReference type="InterPro" id="IPR016903">
    <property type="entry name" value="Nucleolar_cplx-assoc_3"/>
</dbReference>
<dbReference type="Proteomes" id="UP000472273">
    <property type="component" value="Unplaced"/>
</dbReference>
<keyword evidence="3 6" id="KW-0175">Coiled coil</keyword>
<feature type="compositionally biased region" description="Acidic residues" evidence="7">
    <location>
        <begin position="77"/>
        <end position="89"/>
    </location>
</feature>
<dbReference type="PANTHER" id="PTHR14428">
    <property type="entry name" value="NUCLEOLAR COMPLEX PROTEIN 3"/>
    <property type="match status" value="1"/>
</dbReference>
<dbReference type="Gene3D" id="1.25.10.10">
    <property type="entry name" value="Leucine-rich Repeat Variant"/>
    <property type="match status" value="1"/>
</dbReference>
<dbReference type="InterPro" id="IPR011989">
    <property type="entry name" value="ARM-like"/>
</dbReference>
<evidence type="ECO:0000256" key="3">
    <source>
        <dbReference type="ARBA" id="ARBA00023054"/>
    </source>
</evidence>
<feature type="domain" description="CCAAT-binding factor" evidence="8">
    <location>
        <begin position="551"/>
        <end position="704"/>
    </location>
</feature>
<evidence type="ECO:0000256" key="5">
    <source>
        <dbReference type="PIRNR" id="PIRNR028977"/>
    </source>
</evidence>
<feature type="coiled-coil region" evidence="6">
    <location>
        <begin position="446"/>
        <end position="482"/>
    </location>
</feature>